<name>A0A1F6C627_HANXR</name>
<gene>
    <name evidence="2" type="ORF">A3F84_05550</name>
</gene>
<feature type="domain" description="Glycosyltransferase 2-like" evidence="1">
    <location>
        <begin position="3"/>
        <end position="120"/>
    </location>
</feature>
<protein>
    <recommendedName>
        <fullName evidence="1">Glycosyltransferase 2-like domain-containing protein</fullName>
    </recommendedName>
</protein>
<evidence type="ECO:0000313" key="2">
    <source>
        <dbReference type="EMBL" id="OGG44595.1"/>
    </source>
</evidence>
<dbReference type="Gene3D" id="3.90.550.10">
    <property type="entry name" value="Spore Coat Polysaccharide Biosynthesis Protein SpsA, Chain A"/>
    <property type="match status" value="1"/>
</dbReference>
<comment type="caution">
    <text evidence="2">The sequence shown here is derived from an EMBL/GenBank/DDBJ whole genome shotgun (WGS) entry which is preliminary data.</text>
</comment>
<dbReference type="InterPro" id="IPR001173">
    <property type="entry name" value="Glyco_trans_2-like"/>
</dbReference>
<dbReference type="AlphaFoldDB" id="A0A1F6C627"/>
<accession>A0A1F6C627</accession>
<proteinExistence type="predicted"/>
<dbReference type="SUPFAM" id="SSF53448">
    <property type="entry name" value="Nucleotide-diphospho-sugar transferases"/>
    <property type="match status" value="1"/>
</dbReference>
<sequence>MPLIAETLAMVRRQDWPSELIVFDNESTDGTLGEVQKYADRVYGVPAGAYVPGRVLNRGMEVSRGEVVVFLNADCAPQGESWLRDLLAGFSDERVAAAFGRQVPRPDCHPLYARDTEETYGDGSRQGHWRHCFSMASSAIRRSAWEGMKFDERLRYSEDIDWTWRVRQRGYVIRYVPDLVVAHSHNYTLRQSYRRQFGEGRAEAVIFDWSPWQRSFLRYSLLPYARRVVGDWEYCLKRGEMRGALYSPILRLSQLLGRRAGFQAGWKEGPNGDDLRPAGVR</sequence>
<dbReference type="PANTHER" id="PTHR43685:SF3">
    <property type="entry name" value="SLR2126 PROTEIN"/>
    <property type="match status" value="1"/>
</dbReference>
<dbReference type="InterPro" id="IPR029044">
    <property type="entry name" value="Nucleotide-diphossugar_trans"/>
</dbReference>
<dbReference type="Proteomes" id="UP000178606">
    <property type="component" value="Unassembled WGS sequence"/>
</dbReference>
<organism evidence="2 3">
    <name type="scientific">Handelsmanbacteria sp. (strain RIFCSPLOWO2_12_FULL_64_10)</name>
    <dbReference type="NCBI Taxonomy" id="1817868"/>
    <lineage>
        <taxon>Bacteria</taxon>
        <taxon>Candidatus Handelsmaniibacteriota</taxon>
    </lineage>
</organism>
<dbReference type="EMBL" id="MFKF01000399">
    <property type="protein sequence ID" value="OGG44595.1"/>
    <property type="molecule type" value="Genomic_DNA"/>
</dbReference>
<evidence type="ECO:0000259" key="1">
    <source>
        <dbReference type="Pfam" id="PF00535"/>
    </source>
</evidence>
<evidence type="ECO:0000313" key="3">
    <source>
        <dbReference type="Proteomes" id="UP000178606"/>
    </source>
</evidence>
<dbReference type="PANTHER" id="PTHR43685">
    <property type="entry name" value="GLYCOSYLTRANSFERASE"/>
    <property type="match status" value="1"/>
</dbReference>
<reference evidence="2 3" key="1">
    <citation type="journal article" date="2016" name="Nat. Commun.">
        <title>Thousands of microbial genomes shed light on interconnected biogeochemical processes in an aquifer system.</title>
        <authorList>
            <person name="Anantharaman K."/>
            <person name="Brown C.T."/>
            <person name="Hug L.A."/>
            <person name="Sharon I."/>
            <person name="Castelle C.J."/>
            <person name="Probst A.J."/>
            <person name="Thomas B.C."/>
            <person name="Singh A."/>
            <person name="Wilkins M.J."/>
            <person name="Karaoz U."/>
            <person name="Brodie E.L."/>
            <person name="Williams K.H."/>
            <person name="Hubbard S.S."/>
            <person name="Banfield J.F."/>
        </authorList>
    </citation>
    <scope>NUCLEOTIDE SEQUENCE [LARGE SCALE GENOMIC DNA]</scope>
    <source>
        <strain evidence="3">RIFCSPLOWO2_12_FULL_64_10</strain>
    </source>
</reference>
<dbReference type="InterPro" id="IPR050834">
    <property type="entry name" value="Glycosyltransf_2"/>
</dbReference>
<dbReference type="Pfam" id="PF00535">
    <property type="entry name" value="Glycos_transf_2"/>
    <property type="match status" value="1"/>
</dbReference>